<name>A0AAW0UIS1_SCYPA</name>
<evidence type="ECO:0000256" key="1">
    <source>
        <dbReference type="SAM" id="MobiDB-lite"/>
    </source>
</evidence>
<dbReference type="Proteomes" id="UP001487740">
    <property type="component" value="Unassembled WGS sequence"/>
</dbReference>
<dbReference type="AlphaFoldDB" id="A0AAW0UIS1"/>
<protein>
    <submittedName>
        <fullName evidence="2">Uncharacterized protein</fullName>
    </submittedName>
</protein>
<organism evidence="2 3">
    <name type="scientific">Scylla paramamosain</name>
    <name type="common">Mud crab</name>
    <dbReference type="NCBI Taxonomy" id="85552"/>
    <lineage>
        <taxon>Eukaryota</taxon>
        <taxon>Metazoa</taxon>
        <taxon>Ecdysozoa</taxon>
        <taxon>Arthropoda</taxon>
        <taxon>Crustacea</taxon>
        <taxon>Multicrustacea</taxon>
        <taxon>Malacostraca</taxon>
        <taxon>Eumalacostraca</taxon>
        <taxon>Eucarida</taxon>
        <taxon>Decapoda</taxon>
        <taxon>Pleocyemata</taxon>
        <taxon>Brachyura</taxon>
        <taxon>Eubrachyura</taxon>
        <taxon>Portunoidea</taxon>
        <taxon>Portunidae</taxon>
        <taxon>Portuninae</taxon>
        <taxon>Scylla</taxon>
    </lineage>
</organism>
<sequence>MKVMSGYTPSFLVEFRCMRVSPVRLRYVAFTLNIVREGRTVGEAAGGCVVMLHVVSARDGWPDDFPHAMPVFEVLQRAGLGGARAEQTLHSLPPSSLPPPSTPHSPPSLPGLERWRYAGIRELHGAILEHPWKRPCPRCPLHCRPYLTGGLRPYATVCSHSSKHELRFISLPECCCFTSPSCGRREIDPPQTASWRSSSGNVQAAVVQGSGGLMCRDEWPHERRFASRIVGKEGGRRAARNHVKGVRDQRSDARRGSHSCFSSVFPHPRDRGGGGPLLGLTLVAGRTREEPPLGGSVWFNLEQLSGVYSRRCGVWCVRCGVLWFVLTASRHLPRRCSRGCGGVREGSVRRVVHVLVTRCYSIIEICGSDTPTDTLPRAQRGICLLE</sequence>
<feature type="region of interest" description="Disordered" evidence="1">
    <location>
        <begin position="236"/>
        <end position="258"/>
    </location>
</feature>
<feature type="region of interest" description="Disordered" evidence="1">
    <location>
        <begin position="89"/>
        <end position="108"/>
    </location>
</feature>
<evidence type="ECO:0000313" key="2">
    <source>
        <dbReference type="EMBL" id="KAK8398087.1"/>
    </source>
</evidence>
<reference evidence="2 3" key="1">
    <citation type="submission" date="2023-03" db="EMBL/GenBank/DDBJ databases">
        <title>High-quality genome of Scylla paramamosain provides insights in environmental adaptation.</title>
        <authorList>
            <person name="Zhang L."/>
        </authorList>
    </citation>
    <scope>NUCLEOTIDE SEQUENCE [LARGE SCALE GENOMIC DNA]</scope>
    <source>
        <strain evidence="2">LZ_2023a</strain>
        <tissue evidence="2">Muscle</tissue>
    </source>
</reference>
<feature type="compositionally biased region" description="Pro residues" evidence="1">
    <location>
        <begin position="95"/>
        <end position="108"/>
    </location>
</feature>
<dbReference type="EMBL" id="JARAKH010000012">
    <property type="protein sequence ID" value="KAK8398087.1"/>
    <property type="molecule type" value="Genomic_DNA"/>
</dbReference>
<proteinExistence type="predicted"/>
<accession>A0AAW0UIS1</accession>
<evidence type="ECO:0000313" key="3">
    <source>
        <dbReference type="Proteomes" id="UP001487740"/>
    </source>
</evidence>
<keyword evidence="3" id="KW-1185">Reference proteome</keyword>
<feature type="compositionally biased region" description="Basic and acidic residues" evidence="1">
    <location>
        <begin position="245"/>
        <end position="255"/>
    </location>
</feature>
<gene>
    <name evidence="2" type="ORF">O3P69_003776</name>
</gene>
<comment type="caution">
    <text evidence="2">The sequence shown here is derived from an EMBL/GenBank/DDBJ whole genome shotgun (WGS) entry which is preliminary data.</text>
</comment>